<keyword evidence="3" id="KW-1185">Reference proteome</keyword>
<dbReference type="SUPFAM" id="SSF52172">
    <property type="entry name" value="CheY-like"/>
    <property type="match status" value="1"/>
</dbReference>
<dbReference type="Proteomes" id="UP000677668">
    <property type="component" value="Chromosome 1"/>
</dbReference>
<evidence type="ECO:0000313" key="2">
    <source>
        <dbReference type="EMBL" id="QUV94607.1"/>
    </source>
</evidence>
<accession>A0ABX8B1Y6</accession>
<dbReference type="Gene3D" id="3.40.50.2300">
    <property type="match status" value="1"/>
</dbReference>
<dbReference type="InterPro" id="IPR011006">
    <property type="entry name" value="CheY-like_superfamily"/>
</dbReference>
<dbReference type="Pfam" id="PF13717">
    <property type="entry name" value="Zn_ribbon_4"/>
    <property type="match status" value="1"/>
</dbReference>
<evidence type="ECO:0000259" key="1">
    <source>
        <dbReference type="Pfam" id="PF13717"/>
    </source>
</evidence>
<dbReference type="RefSeq" id="WP_211422886.1">
    <property type="nucleotide sequence ID" value="NZ_CP072642.1"/>
</dbReference>
<gene>
    <name evidence="2" type="ORF">J8C05_03950</name>
</gene>
<feature type="domain" description="Zinc finger/thioredoxin putative" evidence="1">
    <location>
        <begin position="1"/>
        <end position="32"/>
    </location>
</feature>
<protein>
    <submittedName>
        <fullName evidence="2">Zinc-ribbon domain-containing protein</fullName>
    </submittedName>
</protein>
<sequence length="228" mass="25429">MKVVCTQCRAKFEIQEKNLPDKPFQVNCPKCRFGMMVKPPPKATPTLRGAPKSMQANQDAIMQLVALLTGQTTRSADGSTGALANWQRRQTLLCLADPAQAQQVLDKLDHQTYAPTVCTEAAKAIELMRDSQVDMVLLDPQFDSANQGGIAVLRHVNSLPPKYRRRTYLVLVSPQVKTLDTYMAFLNGVNLTINTTDIETINQILERSIRDFNELYRGYNTAAGLNPF</sequence>
<organism evidence="2 3">
    <name type="scientific">Chloracidobacterium sp. N</name>
    <dbReference type="NCBI Taxonomy" id="2821540"/>
    <lineage>
        <taxon>Bacteria</taxon>
        <taxon>Pseudomonadati</taxon>
        <taxon>Acidobacteriota</taxon>
        <taxon>Terriglobia</taxon>
        <taxon>Terriglobales</taxon>
        <taxon>Acidobacteriaceae</taxon>
        <taxon>Chloracidobacterium</taxon>
        <taxon>Chloracidobacterium aggregatum</taxon>
    </lineage>
</organism>
<evidence type="ECO:0000313" key="3">
    <source>
        <dbReference type="Proteomes" id="UP000677668"/>
    </source>
</evidence>
<dbReference type="EMBL" id="CP072642">
    <property type="protein sequence ID" value="QUV94607.1"/>
    <property type="molecule type" value="Genomic_DNA"/>
</dbReference>
<dbReference type="InterPro" id="IPR011723">
    <property type="entry name" value="Znf/thioredoxin_put"/>
</dbReference>
<reference evidence="2 3" key="1">
    <citation type="submission" date="2021-03" db="EMBL/GenBank/DDBJ databases">
        <title>Genomic and phenotypic characterization of Chloracidobacterium isolates provides evidence for multiple species.</title>
        <authorList>
            <person name="Saini M.K."/>
            <person name="Costas A.M.G."/>
            <person name="Tank M."/>
            <person name="Bryant D.A."/>
        </authorList>
    </citation>
    <scope>NUCLEOTIDE SEQUENCE [LARGE SCALE GENOMIC DNA]</scope>
    <source>
        <strain evidence="2 3">N</strain>
    </source>
</reference>
<proteinExistence type="predicted"/>
<name>A0ABX8B1Y6_9BACT</name>